<gene>
    <name evidence="6" type="ORF">HNR05_001901</name>
</gene>
<comment type="catalytic activity">
    <reaction evidence="3">
        <text>[thioredoxin]-dithiol + NADP(+) = [thioredoxin]-disulfide + NADPH + H(+)</text>
        <dbReference type="Rhea" id="RHEA:20345"/>
        <dbReference type="Rhea" id="RHEA-COMP:10698"/>
        <dbReference type="Rhea" id="RHEA-COMP:10700"/>
        <dbReference type="ChEBI" id="CHEBI:15378"/>
        <dbReference type="ChEBI" id="CHEBI:29950"/>
        <dbReference type="ChEBI" id="CHEBI:50058"/>
        <dbReference type="ChEBI" id="CHEBI:57783"/>
        <dbReference type="ChEBI" id="CHEBI:58349"/>
        <dbReference type="EC" id="1.8.1.9"/>
    </reaction>
</comment>
<dbReference type="Gene3D" id="3.50.50.60">
    <property type="entry name" value="FAD/NAD(P)-binding domain"/>
    <property type="match status" value="2"/>
</dbReference>
<evidence type="ECO:0000256" key="4">
    <source>
        <dbReference type="SAM" id="MobiDB-lite"/>
    </source>
</evidence>
<reference evidence="6 7" key="1">
    <citation type="submission" date="2020-07" db="EMBL/GenBank/DDBJ databases">
        <title>Sequencing the genomes of 1000 actinobacteria strains.</title>
        <authorList>
            <person name="Klenk H.-P."/>
        </authorList>
    </citation>
    <scope>NUCLEOTIDE SEQUENCE [LARGE SCALE GENOMIC DNA]</scope>
    <source>
        <strain evidence="6 7">LI1</strain>
    </source>
</reference>
<sequence>MTQCKDNTIEQTAPPQGLATGTGQSPLHDVVVIGGGAAGLAAATSLARFRHRVAVIDAGEPRNSPAKGIHNYLSRDGMPPAELLRIGREELNRYGADVIEGTVTAVRKALAGPALRFTVELADGRALSARRVLIASGLTDELPDVPDIAQRWGRDVLHCPYCHGWEVRDHNLAVFVTAAPGLHTVQLWRQLSNRVTAVLAPGVTPSDEQWEQFAARGISVVEGTVSELVLTGNALSGLLLASGHVVECDALAISTSVHARVDFLAPLGLRPAPFTIGETVVGSRLETGPMGATEVPGLYAAGNATDLFAQVAGSVSGGLLTASAVNVSLIEEDTAAAVLAVTDHTVPAGITDPHPITSDSARNNDDVEWTGYGREH</sequence>
<keyword evidence="7" id="KW-1185">Reference proteome</keyword>
<dbReference type="AlphaFoldDB" id="A0A7Z0EF58"/>
<evidence type="ECO:0000313" key="6">
    <source>
        <dbReference type="EMBL" id="NYJ20110.1"/>
    </source>
</evidence>
<dbReference type="InterPro" id="IPR050097">
    <property type="entry name" value="Ferredoxin-NADP_redctase_2"/>
</dbReference>
<comment type="caution">
    <text evidence="6">The sequence shown here is derived from an EMBL/GenBank/DDBJ whole genome shotgun (WGS) entry which is preliminary data.</text>
</comment>
<evidence type="ECO:0000256" key="2">
    <source>
        <dbReference type="ARBA" id="ARBA00023002"/>
    </source>
</evidence>
<dbReference type="InterPro" id="IPR023753">
    <property type="entry name" value="FAD/NAD-binding_dom"/>
</dbReference>
<dbReference type="EMBL" id="JACCFM010000001">
    <property type="protein sequence ID" value="NYJ20110.1"/>
    <property type="molecule type" value="Genomic_DNA"/>
</dbReference>
<dbReference type="PANTHER" id="PTHR48105">
    <property type="entry name" value="THIOREDOXIN REDUCTASE 1-RELATED-RELATED"/>
    <property type="match status" value="1"/>
</dbReference>
<keyword evidence="1" id="KW-0285">Flavoprotein</keyword>
<evidence type="ECO:0000259" key="5">
    <source>
        <dbReference type="Pfam" id="PF07992"/>
    </source>
</evidence>
<dbReference type="Proteomes" id="UP000537260">
    <property type="component" value="Unassembled WGS sequence"/>
</dbReference>
<dbReference type="PRINTS" id="PR00368">
    <property type="entry name" value="FADPNR"/>
</dbReference>
<evidence type="ECO:0000256" key="3">
    <source>
        <dbReference type="ARBA" id="ARBA00048132"/>
    </source>
</evidence>
<evidence type="ECO:0000256" key="1">
    <source>
        <dbReference type="ARBA" id="ARBA00022630"/>
    </source>
</evidence>
<dbReference type="EC" id="1.8.1.9" evidence="6"/>
<feature type="region of interest" description="Disordered" evidence="4">
    <location>
        <begin position="1"/>
        <end position="23"/>
    </location>
</feature>
<dbReference type="RefSeq" id="WP_179578766.1">
    <property type="nucleotide sequence ID" value="NZ_JACCFM010000001.1"/>
</dbReference>
<dbReference type="GO" id="GO:0004791">
    <property type="term" value="F:thioredoxin-disulfide reductase (NADPH) activity"/>
    <property type="evidence" value="ECO:0007669"/>
    <property type="project" value="UniProtKB-EC"/>
</dbReference>
<accession>A0A7Z0EF58</accession>
<proteinExistence type="predicted"/>
<dbReference type="PRINTS" id="PR00469">
    <property type="entry name" value="PNDRDTASEII"/>
</dbReference>
<keyword evidence="2 6" id="KW-0560">Oxidoreductase</keyword>
<organism evidence="6 7">
    <name type="scientific">Glaciibacter psychrotolerans</name>
    <dbReference type="NCBI Taxonomy" id="670054"/>
    <lineage>
        <taxon>Bacteria</taxon>
        <taxon>Bacillati</taxon>
        <taxon>Actinomycetota</taxon>
        <taxon>Actinomycetes</taxon>
        <taxon>Micrococcales</taxon>
        <taxon>Microbacteriaceae</taxon>
        <taxon>Glaciibacter</taxon>
    </lineage>
</organism>
<protein>
    <submittedName>
        <fullName evidence="6">Thioredoxin reductase (NADPH)</fullName>
        <ecNumber evidence="6">1.8.1.9</ecNumber>
    </submittedName>
</protein>
<dbReference type="SUPFAM" id="SSF51905">
    <property type="entry name" value="FAD/NAD(P)-binding domain"/>
    <property type="match status" value="1"/>
</dbReference>
<dbReference type="Pfam" id="PF07992">
    <property type="entry name" value="Pyr_redox_2"/>
    <property type="match status" value="1"/>
</dbReference>
<feature type="region of interest" description="Disordered" evidence="4">
    <location>
        <begin position="350"/>
        <end position="376"/>
    </location>
</feature>
<feature type="domain" description="FAD/NAD(P)-binding" evidence="5">
    <location>
        <begin position="28"/>
        <end position="312"/>
    </location>
</feature>
<name>A0A7Z0EF58_9MICO</name>
<dbReference type="InterPro" id="IPR036188">
    <property type="entry name" value="FAD/NAD-bd_sf"/>
</dbReference>
<evidence type="ECO:0000313" key="7">
    <source>
        <dbReference type="Proteomes" id="UP000537260"/>
    </source>
</evidence>